<keyword evidence="6 14" id="KW-0479">Metal-binding</keyword>
<proteinExistence type="inferred from homology"/>
<dbReference type="SUPFAM" id="SSF52374">
    <property type="entry name" value="Nucleotidylyl transferase"/>
    <property type="match status" value="1"/>
</dbReference>
<dbReference type="GO" id="GO:0046872">
    <property type="term" value="F:metal ion binding"/>
    <property type="evidence" value="ECO:0007669"/>
    <property type="project" value="UniProtKB-KW"/>
</dbReference>
<evidence type="ECO:0000256" key="8">
    <source>
        <dbReference type="ARBA" id="ARBA00022833"/>
    </source>
</evidence>
<dbReference type="Gene3D" id="3.40.50.620">
    <property type="entry name" value="HUPs"/>
    <property type="match status" value="1"/>
</dbReference>
<dbReference type="PANTHER" id="PTHR45765">
    <property type="entry name" value="METHIONINE--TRNA LIGASE"/>
    <property type="match status" value="1"/>
</dbReference>
<feature type="short sequence motif" description="'HIGH' region" evidence="14">
    <location>
        <begin position="11"/>
        <end position="21"/>
    </location>
</feature>
<dbReference type="Pfam" id="PF19303">
    <property type="entry name" value="Anticodon_3"/>
    <property type="match status" value="1"/>
</dbReference>
<feature type="domain" description="TRNA-binding" evidence="15">
    <location>
        <begin position="555"/>
        <end position="652"/>
    </location>
</feature>
<keyword evidence="4 14" id="KW-0820">tRNA-binding</keyword>
<dbReference type="HAMAP" id="MF_00098">
    <property type="entry name" value="Met_tRNA_synth_type1"/>
    <property type="match status" value="1"/>
</dbReference>
<keyword evidence="8 14" id="KW-0862">Zinc</keyword>
<dbReference type="InterPro" id="IPR029038">
    <property type="entry name" value="MetRS_Zn"/>
</dbReference>
<evidence type="ECO:0000256" key="4">
    <source>
        <dbReference type="ARBA" id="ARBA00022555"/>
    </source>
</evidence>
<evidence type="ECO:0000256" key="7">
    <source>
        <dbReference type="ARBA" id="ARBA00022741"/>
    </source>
</evidence>
<keyword evidence="9 14" id="KW-0067">ATP-binding</keyword>
<keyword evidence="11 14" id="KW-0648">Protein biosynthesis</keyword>
<accession>A0A9E7RSS8</accession>
<evidence type="ECO:0000256" key="11">
    <source>
        <dbReference type="ARBA" id="ARBA00022917"/>
    </source>
</evidence>
<dbReference type="EC" id="6.1.1.10" evidence="14"/>
<protein>
    <recommendedName>
        <fullName evidence="14">Methionine--tRNA ligase</fullName>
        <ecNumber evidence="14">6.1.1.10</ecNumber>
    </recommendedName>
    <alternativeName>
        <fullName evidence="14">Methionyl-tRNA synthetase</fullName>
        <shortName evidence="14">MetRS</shortName>
    </alternativeName>
</protein>
<evidence type="ECO:0000259" key="15">
    <source>
        <dbReference type="PROSITE" id="PS50886"/>
    </source>
</evidence>
<evidence type="ECO:0000256" key="9">
    <source>
        <dbReference type="ARBA" id="ARBA00022840"/>
    </source>
</evidence>
<evidence type="ECO:0000256" key="13">
    <source>
        <dbReference type="ARBA" id="ARBA00047364"/>
    </source>
</evidence>
<dbReference type="NCBIfam" id="TIGR00399">
    <property type="entry name" value="metG_C_term"/>
    <property type="match status" value="1"/>
</dbReference>
<dbReference type="Proteomes" id="UP001369247">
    <property type="component" value="Unassembled WGS sequence"/>
</dbReference>
<keyword evidence="18" id="KW-1185">Reference proteome</keyword>
<dbReference type="CDD" id="cd02800">
    <property type="entry name" value="tRNA_bind_EcMetRS_like"/>
    <property type="match status" value="1"/>
</dbReference>
<dbReference type="NCBIfam" id="NF001100">
    <property type="entry name" value="PRK00133.1"/>
    <property type="match status" value="1"/>
</dbReference>
<evidence type="ECO:0000256" key="6">
    <source>
        <dbReference type="ARBA" id="ARBA00022723"/>
    </source>
</evidence>
<evidence type="ECO:0000256" key="10">
    <source>
        <dbReference type="ARBA" id="ARBA00022884"/>
    </source>
</evidence>
<dbReference type="NCBIfam" id="TIGR00398">
    <property type="entry name" value="metG"/>
    <property type="match status" value="1"/>
</dbReference>
<dbReference type="PRINTS" id="PR01041">
    <property type="entry name" value="TRNASYNTHMET"/>
</dbReference>
<keyword evidence="7 14" id="KW-0547">Nucleotide-binding</keyword>
<dbReference type="InterPro" id="IPR009080">
    <property type="entry name" value="tRNAsynth_Ia_anticodon-bd"/>
</dbReference>
<dbReference type="PANTHER" id="PTHR45765:SF1">
    <property type="entry name" value="METHIONINE--TRNA LIGASE, CYTOPLASMIC"/>
    <property type="match status" value="1"/>
</dbReference>
<dbReference type="GO" id="GO:0017101">
    <property type="term" value="C:aminoacyl-tRNA synthetase multienzyme complex"/>
    <property type="evidence" value="ECO:0007669"/>
    <property type="project" value="TreeGrafter"/>
</dbReference>
<comment type="similarity">
    <text evidence="14">Belongs to the class-I aminoacyl-tRNA synthetase family. MetG type 1 subfamily.</text>
</comment>
<feature type="binding site" evidence="14">
    <location>
        <position position="156"/>
    </location>
    <ligand>
        <name>Zn(2+)</name>
        <dbReference type="ChEBI" id="CHEBI:29105"/>
    </ligand>
</feature>
<dbReference type="EMBL" id="JAXUHJ010000008">
    <property type="protein sequence ID" value="MEJ8542566.1"/>
    <property type="molecule type" value="Genomic_DNA"/>
</dbReference>
<name>A0A9E7RSS8_METWO</name>
<dbReference type="GO" id="GO:0004825">
    <property type="term" value="F:methionine-tRNA ligase activity"/>
    <property type="evidence" value="ECO:0007669"/>
    <property type="project" value="UniProtKB-UniRule"/>
</dbReference>
<feature type="binding site" evidence="14">
    <location>
        <position position="146"/>
    </location>
    <ligand>
        <name>Zn(2+)</name>
        <dbReference type="ChEBI" id="CHEBI:29105"/>
    </ligand>
</feature>
<dbReference type="SUPFAM" id="SSF57770">
    <property type="entry name" value="Methionyl-tRNA synthetase (MetRS), Zn-domain"/>
    <property type="match status" value="1"/>
</dbReference>
<dbReference type="Gene3D" id="2.40.50.140">
    <property type="entry name" value="Nucleic acid-binding proteins"/>
    <property type="match status" value="1"/>
</dbReference>
<feature type="binding site" evidence="14">
    <location>
        <position position="143"/>
    </location>
    <ligand>
        <name>Zn(2+)</name>
        <dbReference type="ChEBI" id="CHEBI:29105"/>
    </ligand>
</feature>
<organism evidence="17">
    <name type="scientific">Methanothermobacter wolfeii</name>
    <name type="common">Methanobacterium wolfei</name>
    <dbReference type="NCBI Taxonomy" id="145261"/>
    <lineage>
        <taxon>Archaea</taxon>
        <taxon>Methanobacteriati</taxon>
        <taxon>Methanobacteriota</taxon>
        <taxon>Methanomada group</taxon>
        <taxon>Methanobacteria</taxon>
        <taxon>Methanobacteriales</taxon>
        <taxon>Methanobacteriaceae</taxon>
        <taxon>Methanothermobacter</taxon>
    </lineage>
</organism>
<dbReference type="InterPro" id="IPR002547">
    <property type="entry name" value="tRNA-bd_dom"/>
</dbReference>
<evidence type="ECO:0000256" key="2">
    <source>
        <dbReference type="ARBA" id="ARBA00011738"/>
    </source>
</evidence>
<dbReference type="Pfam" id="PF09334">
    <property type="entry name" value="tRNA-synt_1g"/>
    <property type="match status" value="1"/>
</dbReference>
<evidence type="ECO:0000256" key="5">
    <source>
        <dbReference type="ARBA" id="ARBA00022598"/>
    </source>
</evidence>
<evidence type="ECO:0000256" key="3">
    <source>
        <dbReference type="ARBA" id="ARBA00022490"/>
    </source>
</evidence>
<evidence type="ECO:0000256" key="14">
    <source>
        <dbReference type="HAMAP-Rule" id="MF_00098"/>
    </source>
</evidence>
<dbReference type="EMBL" id="CP104550">
    <property type="protein sequence ID" value="UXH30887.1"/>
    <property type="molecule type" value="Genomic_DNA"/>
</dbReference>
<keyword evidence="12 14" id="KW-0030">Aminoacyl-tRNA synthetase</keyword>
<dbReference type="SUPFAM" id="SSF50249">
    <property type="entry name" value="Nucleic acid-binding proteins"/>
    <property type="match status" value="1"/>
</dbReference>
<comment type="subcellular location">
    <subcellularLocation>
        <location evidence="1 14">Cytoplasm</location>
    </subcellularLocation>
</comment>
<comment type="subunit">
    <text evidence="2 14">Homodimer.</text>
</comment>
<dbReference type="InterPro" id="IPR012340">
    <property type="entry name" value="NA-bd_OB-fold"/>
</dbReference>
<dbReference type="Gene3D" id="2.20.28.20">
    <property type="entry name" value="Methionyl-tRNA synthetase, Zn-domain"/>
    <property type="match status" value="1"/>
</dbReference>
<keyword evidence="10 14" id="KW-0694">RNA-binding</keyword>
<evidence type="ECO:0000256" key="12">
    <source>
        <dbReference type="ARBA" id="ARBA00023146"/>
    </source>
</evidence>
<dbReference type="InterPro" id="IPR014758">
    <property type="entry name" value="Met-tRNA_synth"/>
</dbReference>
<dbReference type="GO" id="GO:0005524">
    <property type="term" value="F:ATP binding"/>
    <property type="evidence" value="ECO:0007669"/>
    <property type="project" value="UniProtKB-UniRule"/>
</dbReference>
<dbReference type="Pfam" id="PF01588">
    <property type="entry name" value="tRNA_bind"/>
    <property type="match status" value="1"/>
</dbReference>
<dbReference type="InterPro" id="IPR033911">
    <property type="entry name" value="MetRS_core"/>
</dbReference>
<dbReference type="GO" id="GO:0005829">
    <property type="term" value="C:cytosol"/>
    <property type="evidence" value="ECO:0007669"/>
    <property type="project" value="TreeGrafter"/>
</dbReference>
<dbReference type="GeneID" id="75106561"/>
<feature type="short sequence motif" description="'KMSKS' region" evidence="14">
    <location>
        <begin position="325"/>
        <end position="329"/>
    </location>
</feature>
<dbReference type="RefSeq" id="WP_074358975.1">
    <property type="nucleotide sequence ID" value="NZ_CP104550.1"/>
</dbReference>
<dbReference type="AlphaFoldDB" id="A0A9E7RSS8"/>
<keyword evidence="3 14" id="KW-0963">Cytoplasm</keyword>
<keyword evidence="5 14" id="KW-0436">Ligase</keyword>
<feature type="binding site" evidence="14">
    <location>
        <position position="159"/>
    </location>
    <ligand>
        <name>Zn(2+)</name>
        <dbReference type="ChEBI" id="CHEBI:29105"/>
    </ligand>
</feature>
<dbReference type="GO" id="GO:0000049">
    <property type="term" value="F:tRNA binding"/>
    <property type="evidence" value="ECO:0007669"/>
    <property type="project" value="UniProtKB-UniRule"/>
</dbReference>
<evidence type="ECO:0000313" key="17">
    <source>
        <dbReference type="EMBL" id="UXH30887.1"/>
    </source>
</evidence>
<dbReference type="InterPro" id="IPR015413">
    <property type="entry name" value="Methionyl/Leucyl_tRNA_Synth"/>
</dbReference>
<dbReference type="PROSITE" id="PS50886">
    <property type="entry name" value="TRBD"/>
    <property type="match status" value="1"/>
</dbReference>
<dbReference type="InterPro" id="IPR014729">
    <property type="entry name" value="Rossmann-like_a/b/a_fold"/>
</dbReference>
<dbReference type="CDD" id="cd07957">
    <property type="entry name" value="Anticodon_Ia_Met"/>
    <property type="match status" value="1"/>
</dbReference>
<dbReference type="InterPro" id="IPR004495">
    <property type="entry name" value="Met-tRNA-synth_bsu_C"/>
</dbReference>
<comment type="function">
    <text evidence="14">Is required not only for elongation of protein synthesis but also for the initiation of all mRNA translation through initiator tRNA(fMet) aminoacylation.</text>
</comment>
<dbReference type="KEGG" id="mwo:MWSIV6_0953"/>
<dbReference type="CDD" id="cd00814">
    <property type="entry name" value="MetRS_core"/>
    <property type="match status" value="1"/>
</dbReference>
<dbReference type="FunFam" id="2.20.28.20:FF:000001">
    <property type="entry name" value="Methionine--tRNA ligase"/>
    <property type="match status" value="1"/>
</dbReference>
<evidence type="ECO:0000313" key="16">
    <source>
        <dbReference type="EMBL" id="MEJ8542566.1"/>
    </source>
</evidence>
<sequence>MSKVFITCALPYANGPTHLGHLRSTYIPADIYARYRRLRGDDVLFVCATDEHGTPIAVKAEKEGKKPIEIATRYHEMIRRDLEDCDISFDNFSRTTSRTHYEIAQNFFLKLYERGFIYEKDIKQLYCGECERFLPDRYVEGKCPYCGAEGARGDHCEACGRHLEPLQLEEPLCMVCGSSPEVRKSRHYFFRLSSFQDDIREWIEGSDMPSNVKNYALQWLREGLRDWILTRDMDWGVPVPLEGNDGKIIYVWGEAFLGYISSAVEWSRRTGKPWREYWDDGAIHFIGKDIIYHHSIFWPALLMAYGCRTPENIIAGEYLSLEGSKMSTSKNWVVWTSEFLEKFHKDLLRYYLTVNAPLTRDTDFSWDDFQRRVNDELADVLGNFLHRTFSFTGRFFDGKVPEPSGYTEDDLEFLDSIRDAHESVGKLIDEFRFRDALMFIIKLAKKGNKYFNDQEPWKAVKESPERAATCLYLCNLLAANLGRLLEPFMPSSSGRILETMNLSGGPWGFHELEPGQVIGRAKPLFSKIPDEAIEEEKSKLEAEDEAMSEEVTIDDFARMDIRVGMVMSAEKIEGSDKLLKLIIDTGDGEIQVVAGLAEKYSPEELEGRKVTVLVNLKPARLFGVKSEGMVLATGKTLNILDPRDAEVGERIM</sequence>
<feature type="binding site" evidence="14">
    <location>
        <position position="328"/>
    </location>
    <ligand>
        <name>ATP</name>
        <dbReference type="ChEBI" id="CHEBI:30616"/>
    </ligand>
</feature>
<dbReference type="SUPFAM" id="SSF47323">
    <property type="entry name" value="Anticodon-binding domain of a subclass of class I aminoacyl-tRNA synthetases"/>
    <property type="match status" value="1"/>
</dbReference>
<dbReference type="GO" id="GO:0006431">
    <property type="term" value="P:methionyl-tRNA aminoacylation"/>
    <property type="evidence" value="ECO:0007669"/>
    <property type="project" value="UniProtKB-UniRule"/>
</dbReference>
<evidence type="ECO:0000256" key="1">
    <source>
        <dbReference type="ARBA" id="ARBA00004496"/>
    </source>
</evidence>
<reference evidence="17" key="1">
    <citation type="submission" date="2022-09" db="EMBL/GenBank/DDBJ databases">
        <title>Characterization of three MwoI isoschizomers from sequenced genome and metagenomes.</title>
        <authorList>
            <person name="Fomenkov A."/>
            <person name="Xu S.Y."/>
            <person name="Roberts R.J."/>
        </authorList>
    </citation>
    <scope>NUCLEOTIDE SEQUENCE</scope>
    <source>
        <strain evidence="17">DSM 2970</strain>
    </source>
</reference>
<reference evidence="16 18" key="2">
    <citation type="submission" date="2023-12" db="EMBL/GenBank/DDBJ databases">
        <title>Phenotypic and Genomic Characterization of Methanothermobacter wolfeii Strain BSEL, a CO2-Capturing Archaeon with Minimal Nutrient Requirements.</title>
        <authorList>
            <person name="Ale Enriquez F."/>
            <person name="Ahring B.K."/>
        </authorList>
    </citation>
    <scope>NUCLEOTIDE SEQUENCE [LARGE SCALE GENOMIC DNA]</scope>
    <source>
        <strain evidence="16 18">BSEL-1</strain>
    </source>
</reference>
<dbReference type="Proteomes" id="UP001065373">
    <property type="component" value="Chromosome"/>
</dbReference>
<dbReference type="Gene3D" id="1.10.730.10">
    <property type="entry name" value="Isoleucyl-tRNA Synthetase, Domain 1"/>
    <property type="match status" value="1"/>
</dbReference>
<gene>
    <name evidence="14 17" type="primary">metG</name>
    <name evidence="17" type="ORF">N5910_04875</name>
    <name evidence="16" type="ORF">U2150_03545</name>
</gene>
<dbReference type="InterPro" id="IPR041872">
    <property type="entry name" value="Anticodon_Met"/>
</dbReference>
<evidence type="ECO:0000313" key="18">
    <source>
        <dbReference type="Proteomes" id="UP001369247"/>
    </source>
</evidence>
<dbReference type="InterPro" id="IPR023458">
    <property type="entry name" value="Met-tRNA_ligase_1"/>
</dbReference>
<comment type="catalytic activity">
    <reaction evidence="13 14">
        <text>tRNA(Met) + L-methionine + ATP = L-methionyl-tRNA(Met) + AMP + diphosphate</text>
        <dbReference type="Rhea" id="RHEA:13481"/>
        <dbReference type="Rhea" id="RHEA-COMP:9667"/>
        <dbReference type="Rhea" id="RHEA-COMP:9698"/>
        <dbReference type="ChEBI" id="CHEBI:30616"/>
        <dbReference type="ChEBI" id="CHEBI:33019"/>
        <dbReference type="ChEBI" id="CHEBI:57844"/>
        <dbReference type="ChEBI" id="CHEBI:78442"/>
        <dbReference type="ChEBI" id="CHEBI:78530"/>
        <dbReference type="ChEBI" id="CHEBI:456215"/>
        <dbReference type="EC" id="6.1.1.10"/>
    </reaction>
</comment>
<comment type="cofactor">
    <cofactor evidence="14">
        <name>Zn(2+)</name>
        <dbReference type="ChEBI" id="CHEBI:29105"/>
    </cofactor>
    <text evidence="14">Binds 1 zinc ion per subunit.</text>
</comment>